<reference evidence="2" key="3">
    <citation type="submission" date="2024-05" db="EMBL/GenBank/DDBJ databases">
        <title>Yangia mangrovi SAOS 153D genome.</title>
        <authorList>
            <person name="Verma A."/>
            <person name="Pal Y."/>
            <person name="Sundharam S."/>
            <person name="Bisht B."/>
            <person name="Srinivasan K."/>
        </authorList>
    </citation>
    <scope>NUCLEOTIDE SEQUENCE</scope>
    <source>
        <strain evidence="2">SAOS 153D</strain>
    </source>
</reference>
<keyword evidence="4" id="KW-1185">Reference proteome</keyword>
<keyword evidence="1" id="KW-1133">Transmembrane helix</keyword>
<feature type="transmembrane region" description="Helical" evidence="1">
    <location>
        <begin position="73"/>
        <end position="91"/>
    </location>
</feature>
<feature type="transmembrane region" description="Helical" evidence="1">
    <location>
        <begin position="140"/>
        <end position="162"/>
    </location>
</feature>
<evidence type="ECO:0000313" key="3">
    <source>
        <dbReference type="EMBL" id="PBD19621.1"/>
    </source>
</evidence>
<reference evidence="3" key="1">
    <citation type="submission" date="2017-09" db="EMBL/GenBank/DDBJ databases">
        <title>Yangia sp. SAOS 153D whole genome sequencing.</title>
        <authorList>
            <person name="Verma A."/>
            <person name="Krishnamurthi S."/>
        </authorList>
    </citation>
    <scope>NUCLEOTIDE SEQUENCE [LARGE SCALE GENOMIC DNA]</scope>
    <source>
        <strain evidence="3">SAOS 153D</strain>
    </source>
</reference>
<dbReference type="Proteomes" id="UP000217448">
    <property type="component" value="Unassembled WGS sequence"/>
</dbReference>
<protein>
    <submittedName>
        <fullName evidence="3">Uncharacterized protein</fullName>
    </submittedName>
</protein>
<dbReference type="AlphaFoldDB" id="A0A2A3JWQ7"/>
<accession>A0A2A3JWQ7</accession>
<gene>
    <name evidence="2" type="ORF">CLG85_008370</name>
    <name evidence="3" type="ORF">CLG85_08395</name>
</gene>
<evidence type="ECO:0000313" key="4">
    <source>
        <dbReference type="Proteomes" id="UP000217448"/>
    </source>
</evidence>
<organism evidence="3">
    <name type="scientific">Alloyangia mangrovi</name>
    <dbReference type="NCBI Taxonomy" id="1779329"/>
    <lineage>
        <taxon>Bacteria</taxon>
        <taxon>Pseudomonadati</taxon>
        <taxon>Pseudomonadota</taxon>
        <taxon>Alphaproteobacteria</taxon>
        <taxon>Rhodobacterales</taxon>
        <taxon>Roseobacteraceae</taxon>
        <taxon>Alloyangia</taxon>
    </lineage>
</organism>
<feature type="transmembrane region" description="Helical" evidence="1">
    <location>
        <begin position="196"/>
        <end position="214"/>
    </location>
</feature>
<keyword evidence="1" id="KW-0472">Membrane</keyword>
<evidence type="ECO:0000313" key="2">
    <source>
        <dbReference type="EMBL" id="MCT4370334.1"/>
    </source>
</evidence>
<feature type="transmembrane region" description="Helical" evidence="1">
    <location>
        <begin position="234"/>
        <end position="258"/>
    </location>
</feature>
<evidence type="ECO:0000256" key="1">
    <source>
        <dbReference type="SAM" id="Phobius"/>
    </source>
</evidence>
<dbReference type="OrthoDB" id="7738422at2"/>
<dbReference type="EMBL" id="NTHN02000011">
    <property type="protein sequence ID" value="MCT4370334.1"/>
    <property type="molecule type" value="Genomic_DNA"/>
</dbReference>
<reference evidence="4" key="2">
    <citation type="submission" date="2023-07" db="EMBL/GenBank/DDBJ databases">
        <title>Yangia mangrovi SAOS 153D genome.</title>
        <authorList>
            <person name="Verma A."/>
            <person name="Pal Y."/>
            <person name="Sundharam S."/>
            <person name="Bisht B."/>
            <person name="Srinivasan K."/>
        </authorList>
    </citation>
    <scope>NUCLEOTIDE SEQUENCE [LARGE SCALE GENOMIC DNA]</scope>
    <source>
        <strain evidence="4">SAOS 153D</strain>
    </source>
</reference>
<proteinExistence type="predicted"/>
<keyword evidence="1" id="KW-0812">Transmembrane</keyword>
<dbReference type="EMBL" id="NTHN01000113">
    <property type="protein sequence ID" value="PBD19621.1"/>
    <property type="molecule type" value="Genomic_DNA"/>
</dbReference>
<sequence length="278" mass="30412">MVITRFVKAAVRAIAVALVIAMPAVMLPGGADMAQITALLALVAALLTFVEYVGDYPSIIEFRDAPPFNRLRFLALLTTVLVLTLISRGEIVPSPLTNALDRVATAAGHWLDFPFSPVRLMVLLATNEMGPKDVDRIRSYAGLAYALSLVSVIGFVLVVRLLNWPIRHGAFNFWVNLPLFDPTVGKDVLYRLNRDGNVNVALGVLLPFLIPAVMKLASQTINLLSLTEPQTLIWTISAWAFLPASLIMRGVALARIAALIEEKRRRAYAQAEAEVQTV</sequence>
<feature type="transmembrane region" description="Helical" evidence="1">
    <location>
        <begin position="9"/>
        <end position="27"/>
    </location>
</feature>
<feature type="transmembrane region" description="Helical" evidence="1">
    <location>
        <begin position="33"/>
        <end position="53"/>
    </location>
</feature>
<name>A0A2A3JWQ7_9RHOB</name>
<comment type="caution">
    <text evidence="3">The sequence shown here is derived from an EMBL/GenBank/DDBJ whole genome shotgun (WGS) entry which is preliminary data.</text>
</comment>